<proteinExistence type="predicted"/>
<organism evidence="1 2">
    <name type="scientific">Halogeometricum borinquense</name>
    <dbReference type="NCBI Taxonomy" id="60847"/>
    <lineage>
        <taxon>Archaea</taxon>
        <taxon>Methanobacteriati</taxon>
        <taxon>Methanobacteriota</taxon>
        <taxon>Stenosarchaea group</taxon>
        <taxon>Halobacteria</taxon>
        <taxon>Halobacteriales</taxon>
        <taxon>Haloferacaceae</taxon>
        <taxon>Halogeometricum</taxon>
    </lineage>
</organism>
<evidence type="ECO:0000313" key="1">
    <source>
        <dbReference type="EMBL" id="RYJ13293.1"/>
    </source>
</evidence>
<sequence>MARNPPVPDDEIVRTLKRLYRAGECDSADGGVPSCAIAEELGVTNSPINRRLKHDDRARSVWGIGPNGPRPSWIPLVECERASATSHAEGDL</sequence>
<dbReference type="AlphaFoldDB" id="A0A482TH92"/>
<comment type="caution">
    <text evidence="1">The sequence shown here is derived from an EMBL/GenBank/DDBJ whole genome shotgun (WGS) entry which is preliminary data.</text>
</comment>
<name>A0A482TH92_9EURY</name>
<gene>
    <name evidence="1" type="ORF">ELS19_04470</name>
</gene>
<accession>A0A482TH92</accession>
<dbReference type="Proteomes" id="UP000294028">
    <property type="component" value="Unassembled WGS sequence"/>
</dbReference>
<protein>
    <submittedName>
        <fullName evidence="1">Uncharacterized protein</fullName>
    </submittedName>
</protein>
<dbReference type="RefSeq" id="WP_129783729.1">
    <property type="nucleotide sequence ID" value="NZ_RZHH01000002.1"/>
</dbReference>
<dbReference type="EMBL" id="RZHH01000002">
    <property type="protein sequence ID" value="RYJ13293.1"/>
    <property type="molecule type" value="Genomic_DNA"/>
</dbReference>
<evidence type="ECO:0000313" key="2">
    <source>
        <dbReference type="Proteomes" id="UP000294028"/>
    </source>
</evidence>
<reference evidence="1 2" key="1">
    <citation type="submission" date="2018-12" db="EMBL/GenBank/DDBJ databases">
        <title>Genome analysis provides insights into bioremediation potentialities of Halogeometricum borinquense strain N11.</title>
        <authorList>
            <person name="Najjari A."/>
            <person name="Youssef N."/>
            <person name="Fhoula I."/>
            <person name="Ben Dhia O."/>
            <person name="Mahjoubi M."/>
            <person name="Ouzari H.I."/>
            <person name="Cherif A."/>
        </authorList>
    </citation>
    <scope>NUCLEOTIDE SEQUENCE [LARGE SCALE GENOMIC DNA]</scope>
    <source>
        <strain evidence="1 2">N11</strain>
    </source>
</reference>